<evidence type="ECO:0000256" key="4">
    <source>
        <dbReference type="ARBA" id="ARBA00021096"/>
    </source>
</evidence>
<evidence type="ECO:0000256" key="1">
    <source>
        <dbReference type="ARBA" id="ARBA00003257"/>
    </source>
</evidence>
<dbReference type="GO" id="GO:0005743">
    <property type="term" value="C:mitochondrial inner membrane"/>
    <property type="evidence" value="ECO:0007669"/>
    <property type="project" value="UniProtKB-SubCell"/>
</dbReference>
<dbReference type="GO" id="GO:0015990">
    <property type="term" value="P:electron transport coupled proton transport"/>
    <property type="evidence" value="ECO:0007669"/>
    <property type="project" value="TreeGrafter"/>
</dbReference>
<reference evidence="21" key="1">
    <citation type="journal article" date="2015" name="Genome Biol. Evol.">
        <title>Is it an ant or a butterfly? Convergent evolution in the mitochondrial gene order of Hymenoptera and Lepidoptera.</title>
        <authorList>
            <person name="Babbucci M."/>
            <person name="Basso A."/>
            <person name="Scupola A."/>
            <person name="Patarnello T."/>
            <person name="Negrisolo E."/>
        </authorList>
    </citation>
    <scope>NUCLEOTIDE SEQUENCE</scope>
</reference>
<evidence type="ECO:0000256" key="6">
    <source>
        <dbReference type="ARBA" id="ARBA00022660"/>
    </source>
</evidence>
<sequence length="552" mass="64936">MNNFFLCFFLMINMFMIFFIMSMSMYFLDYSIMLEWMLMSLNSMNMELYMLIDWISLLFISLVTLISSMIMFYSSTYMNNDKFIKRFIYLMLLFILSMIMMIISPNIISILFGWDGLGLVSYCLIIYYQNYSSYNSGMVTVLCNRIGDVGVLMSIGLMMMKGSWNTSMISGVMYNNLFVMMLLLAAITKSAQIPFSYWLPMAMAAPTPVSALVHSSTLVTAGVYLMIRFEKFMGGCMSLMFFLSVLTMLMSGMMANFEFDLKKIIALSTLSQLGMMMMVLSLGYKMFAYYHLLTHAMFKSMLFMCAGIIIHSLNNNQDIRMIGNLNEIMPFTMMSFMVSSFALCGFPFMAGFYSKDLIMEIIYSNKVNIMMLVFIIMSLVFTVSYSIRLFYFIYFSEMKFKSSISLKEDYLMNFSMLILILMSIMMGSMMNWLFFFDFYLIYLNMKIKLITLFMCMLGVIMGMGMKNLKIIKFYHISYYLSSMWFLNQVYVWIFNPFNIMSDIFYKIDKSWIEFFEKDLKMLIKNLNFTLNFKIYMFGYFFIMIIILVYLLM</sequence>
<evidence type="ECO:0000256" key="13">
    <source>
        <dbReference type="ARBA" id="ARBA00023075"/>
    </source>
</evidence>
<evidence type="ECO:0000256" key="3">
    <source>
        <dbReference type="ARBA" id="ARBA00012944"/>
    </source>
</evidence>
<feature type="transmembrane region" description="Helical" evidence="17">
    <location>
        <begin position="369"/>
        <end position="394"/>
    </location>
</feature>
<dbReference type="InterPro" id="IPR001750">
    <property type="entry name" value="ND/Mrp_TM"/>
</dbReference>
<feature type="transmembrane region" description="Helical" evidence="17">
    <location>
        <begin position="331"/>
        <end position="349"/>
    </location>
</feature>
<evidence type="ECO:0000256" key="7">
    <source>
        <dbReference type="ARBA" id="ARBA00022692"/>
    </source>
</evidence>
<keyword evidence="9" id="KW-1278">Translocase</keyword>
<protein>
    <recommendedName>
        <fullName evidence="4 17">NADH-ubiquinone oxidoreductase chain 5</fullName>
        <ecNumber evidence="3 17">7.1.1.2</ecNumber>
    </recommendedName>
</protein>
<evidence type="ECO:0000259" key="18">
    <source>
        <dbReference type="Pfam" id="PF00361"/>
    </source>
</evidence>
<feature type="transmembrane region" description="Helical" evidence="17">
    <location>
        <begin position="414"/>
        <end position="435"/>
    </location>
</feature>
<comment type="subcellular location">
    <subcellularLocation>
        <location evidence="2">Mitochondrion inner membrane</location>
        <topology evidence="2">Multi-pass membrane protein</topology>
    </subcellularLocation>
</comment>
<accession>A0A0A8P2Y9</accession>
<feature type="transmembrane region" description="Helical" evidence="17">
    <location>
        <begin position="232"/>
        <end position="252"/>
    </location>
</feature>
<organism evidence="21">
    <name type="scientific">Myrmica scabrinodis</name>
    <dbReference type="NCBI Taxonomy" id="207696"/>
    <lineage>
        <taxon>Eukaryota</taxon>
        <taxon>Metazoa</taxon>
        <taxon>Ecdysozoa</taxon>
        <taxon>Arthropoda</taxon>
        <taxon>Hexapoda</taxon>
        <taxon>Insecta</taxon>
        <taxon>Pterygota</taxon>
        <taxon>Neoptera</taxon>
        <taxon>Endopterygota</taxon>
        <taxon>Hymenoptera</taxon>
        <taxon>Apocrita</taxon>
        <taxon>Aculeata</taxon>
        <taxon>Formicoidea</taxon>
        <taxon>Formicidae</taxon>
        <taxon>Myrmicinae</taxon>
        <taxon>Myrmica</taxon>
    </lineage>
</organism>
<feature type="transmembrane region" description="Helical" evidence="17">
    <location>
        <begin position="7"/>
        <end position="28"/>
    </location>
</feature>
<evidence type="ECO:0000256" key="14">
    <source>
        <dbReference type="ARBA" id="ARBA00023128"/>
    </source>
</evidence>
<evidence type="ECO:0000256" key="16">
    <source>
        <dbReference type="ARBA" id="ARBA00049551"/>
    </source>
</evidence>
<dbReference type="Pfam" id="PF00361">
    <property type="entry name" value="Proton_antipo_M"/>
    <property type="match status" value="1"/>
</dbReference>
<keyword evidence="15 17" id="KW-0472">Membrane</keyword>
<feature type="transmembrane region" description="Helical" evidence="17">
    <location>
        <begin position="87"/>
        <end position="104"/>
    </location>
</feature>
<dbReference type="InterPro" id="IPR001516">
    <property type="entry name" value="Proton_antipo_N"/>
</dbReference>
<keyword evidence="13 17" id="KW-0830">Ubiquinone</keyword>
<dbReference type="GO" id="GO:0042773">
    <property type="term" value="P:ATP synthesis coupled electron transport"/>
    <property type="evidence" value="ECO:0007669"/>
    <property type="project" value="InterPro"/>
</dbReference>
<evidence type="ECO:0000259" key="19">
    <source>
        <dbReference type="Pfam" id="PF00662"/>
    </source>
</evidence>
<comment type="similarity">
    <text evidence="17">Belongs to the complex I subunit 5 family.</text>
</comment>
<keyword evidence="12 17" id="KW-0520">NAD</keyword>
<dbReference type="Pfam" id="PF00662">
    <property type="entry name" value="Proton_antipo_N"/>
    <property type="match status" value="1"/>
</dbReference>
<dbReference type="InterPro" id="IPR003945">
    <property type="entry name" value="NU5C-like"/>
</dbReference>
<comment type="function">
    <text evidence="1">Core subunit of the mitochondrial membrane respiratory chain NADH dehydrogenase (Complex I) that is believed to belong to the minimal assembly required for catalysis. Complex I functions in the transfer of electrons from NADH to the respiratory chain. The immediate electron acceptor for the enzyme is believed to be ubiquinone.</text>
</comment>
<name>A0A0A8P2Y9_9HYME</name>
<evidence type="ECO:0000259" key="20">
    <source>
        <dbReference type="Pfam" id="PF06455"/>
    </source>
</evidence>
<dbReference type="EMBL" id="LN607806">
    <property type="protein sequence ID" value="CEF49547.1"/>
    <property type="molecule type" value="Genomic_DNA"/>
</dbReference>
<dbReference type="PANTHER" id="PTHR42829">
    <property type="entry name" value="NADH-UBIQUINONE OXIDOREDUCTASE CHAIN 5"/>
    <property type="match status" value="1"/>
</dbReference>
<evidence type="ECO:0000256" key="12">
    <source>
        <dbReference type="ARBA" id="ARBA00023027"/>
    </source>
</evidence>
<keyword evidence="5 17" id="KW-0813">Transport</keyword>
<feature type="transmembrane region" description="Helical" evidence="17">
    <location>
        <begin position="288"/>
        <end position="310"/>
    </location>
</feature>
<evidence type="ECO:0000256" key="15">
    <source>
        <dbReference type="ARBA" id="ARBA00023136"/>
    </source>
</evidence>
<dbReference type="AlphaFoldDB" id="A0A0A8P2Y9"/>
<evidence type="ECO:0000313" key="21">
    <source>
        <dbReference type="EMBL" id="CEF49547.1"/>
    </source>
</evidence>
<feature type="transmembrane region" description="Helical" evidence="17">
    <location>
        <begin position="199"/>
        <end position="226"/>
    </location>
</feature>
<evidence type="ECO:0000256" key="9">
    <source>
        <dbReference type="ARBA" id="ARBA00022967"/>
    </source>
</evidence>
<proteinExistence type="inferred from homology"/>
<dbReference type="GO" id="GO:0003954">
    <property type="term" value="F:NADH dehydrogenase activity"/>
    <property type="evidence" value="ECO:0007669"/>
    <property type="project" value="TreeGrafter"/>
</dbReference>
<keyword evidence="10" id="KW-0249">Electron transport</keyword>
<feature type="transmembrane region" description="Helical" evidence="17">
    <location>
        <begin position="166"/>
        <end position="187"/>
    </location>
</feature>
<keyword evidence="8" id="KW-0999">Mitochondrion inner membrane</keyword>
<feature type="transmembrane region" description="Helical" evidence="17">
    <location>
        <begin position="264"/>
        <end position="282"/>
    </location>
</feature>
<dbReference type="Pfam" id="PF06455">
    <property type="entry name" value="NADH5_C"/>
    <property type="match status" value="1"/>
</dbReference>
<keyword evidence="7 17" id="KW-0812">Transmembrane</keyword>
<evidence type="ECO:0000256" key="8">
    <source>
        <dbReference type="ARBA" id="ARBA00022792"/>
    </source>
</evidence>
<feature type="transmembrane region" description="Helical" evidence="17">
    <location>
        <begin position="48"/>
        <end position="75"/>
    </location>
</feature>
<keyword evidence="6" id="KW-0679">Respiratory chain</keyword>
<feature type="domain" description="NADH:quinone oxidoreductase/Mrp antiporter transmembrane" evidence="18">
    <location>
        <begin position="104"/>
        <end position="378"/>
    </location>
</feature>
<evidence type="ECO:0000256" key="10">
    <source>
        <dbReference type="ARBA" id="ARBA00022982"/>
    </source>
</evidence>
<comment type="catalytic activity">
    <reaction evidence="16 17">
        <text>a ubiquinone + NADH + 5 H(+)(in) = a ubiquinol + NAD(+) + 4 H(+)(out)</text>
        <dbReference type="Rhea" id="RHEA:29091"/>
        <dbReference type="Rhea" id="RHEA-COMP:9565"/>
        <dbReference type="Rhea" id="RHEA-COMP:9566"/>
        <dbReference type="ChEBI" id="CHEBI:15378"/>
        <dbReference type="ChEBI" id="CHEBI:16389"/>
        <dbReference type="ChEBI" id="CHEBI:17976"/>
        <dbReference type="ChEBI" id="CHEBI:57540"/>
        <dbReference type="ChEBI" id="CHEBI:57945"/>
        <dbReference type="EC" id="7.1.1.2"/>
    </reaction>
</comment>
<dbReference type="PANTHER" id="PTHR42829:SF2">
    <property type="entry name" value="NADH-UBIQUINONE OXIDOREDUCTASE CHAIN 5"/>
    <property type="match status" value="1"/>
</dbReference>
<evidence type="ECO:0000256" key="2">
    <source>
        <dbReference type="ARBA" id="ARBA00004448"/>
    </source>
</evidence>
<dbReference type="InterPro" id="IPR010934">
    <property type="entry name" value="NADH_DH_su5_C"/>
</dbReference>
<keyword evidence="14 17" id="KW-0496">Mitochondrion</keyword>
<feature type="domain" description="NADH-Ubiquinone oxidoreductase (complex I) chain 5 N-terminal" evidence="19">
    <location>
        <begin position="39"/>
        <end position="87"/>
    </location>
</feature>
<feature type="transmembrane region" description="Helical" evidence="17">
    <location>
        <begin position="110"/>
        <end position="127"/>
    </location>
</feature>
<dbReference type="PRINTS" id="PR01434">
    <property type="entry name" value="NADHDHGNASE5"/>
</dbReference>
<feature type="transmembrane region" description="Helical" evidence="17">
    <location>
        <begin position="534"/>
        <end position="551"/>
    </location>
</feature>
<evidence type="ECO:0000256" key="11">
    <source>
        <dbReference type="ARBA" id="ARBA00022989"/>
    </source>
</evidence>
<geneLocation type="mitochondrion" evidence="21"/>
<gene>
    <name evidence="21" type="primary">nad5</name>
</gene>
<evidence type="ECO:0000256" key="17">
    <source>
        <dbReference type="RuleBase" id="RU003404"/>
    </source>
</evidence>
<feature type="transmembrane region" description="Helical" evidence="17">
    <location>
        <begin position="476"/>
        <end position="494"/>
    </location>
</feature>
<evidence type="ECO:0000256" key="5">
    <source>
        <dbReference type="ARBA" id="ARBA00022448"/>
    </source>
</evidence>
<dbReference type="GO" id="GO:0008137">
    <property type="term" value="F:NADH dehydrogenase (ubiquinone) activity"/>
    <property type="evidence" value="ECO:0007669"/>
    <property type="project" value="UniProtKB-EC"/>
</dbReference>
<feature type="domain" description="NADH dehydrogenase subunit 5 C-terminal" evidence="20">
    <location>
        <begin position="385"/>
        <end position="549"/>
    </location>
</feature>
<feature type="transmembrane region" description="Helical" evidence="17">
    <location>
        <begin position="447"/>
        <end position="464"/>
    </location>
</feature>
<keyword evidence="11 17" id="KW-1133">Transmembrane helix</keyword>
<dbReference type="EC" id="7.1.1.2" evidence="3 17"/>
<comment type="function">
    <text evidence="17">Core subunit of the mitochondrial membrane respiratory chain NADH dehydrogenase (Complex I) which catalyzes electron transfer from NADH through the respiratory chain, using ubiquinone as an electron acceptor. Essential for the catalytic activity and assembly of complex I.</text>
</comment>